<keyword evidence="3" id="KW-1185">Reference proteome</keyword>
<sequence>MLRPPPSSPPPPTAAPLAAPPIVAPLLAGRAIASRRFGHLLQSRFLWRWQGAGAERSAVGGKRTTAMASERRAGKRWGRWRGQRSSGGGGKGAGSPAARAASSGGGRRRASSSKKGKERRQRDGGAMRSGVGGLGFVRGCWGGGGQNISSLFLLQMLREMGDDDGR</sequence>
<evidence type="ECO:0000313" key="3">
    <source>
        <dbReference type="Proteomes" id="UP001420932"/>
    </source>
</evidence>
<comment type="caution">
    <text evidence="2">The sequence shown here is derived from an EMBL/GenBank/DDBJ whole genome shotgun (WGS) entry which is preliminary data.</text>
</comment>
<dbReference type="Proteomes" id="UP001420932">
    <property type="component" value="Unassembled WGS sequence"/>
</dbReference>
<accession>A0AAP0PP61</accession>
<dbReference type="AlphaFoldDB" id="A0AAP0PP61"/>
<feature type="compositionally biased region" description="Basic residues" evidence="1">
    <location>
        <begin position="73"/>
        <end position="82"/>
    </location>
</feature>
<dbReference type="EMBL" id="JBBNAF010000004">
    <property type="protein sequence ID" value="KAK9151643.1"/>
    <property type="molecule type" value="Genomic_DNA"/>
</dbReference>
<organism evidence="2 3">
    <name type="scientific">Stephania yunnanensis</name>
    <dbReference type="NCBI Taxonomy" id="152371"/>
    <lineage>
        <taxon>Eukaryota</taxon>
        <taxon>Viridiplantae</taxon>
        <taxon>Streptophyta</taxon>
        <taxon>Embryophyta</taxon>
        <taxon>Tracheophyta</taxon>
        <taxon>Spermatophyta</taxon>
        <taxon>Magnoliopsida</taxon>
        <taxon>Ranunculales</taxon>
        <taxon>Menispermaceae</taxon>
        <taxon>Menispermoideae</taxon>
        <taxon>Cissampelideae</taxon>
        <taxon>Stephania</taxon>
    </lineage>
</organism>
<gene>
    <name evidence="2" type="ORF">Syun_009952</name>
</gene>
<feature type="region of interest" description="Disordered" evidence="1">
    <location>
        <begin position="53"/>
        <end position="129"/>
    </location>
</feature>
<protein>
    <submittedName>
        <fullName evidence="2">Uncharacterized protein</fullName>
    </submittedName>
</protein>
<evidence type="ECO:0000256" key="1">
    <source>
        <dbReference type="SAM" id="MobiDB-lite"/>
    </source>
</evidence>
<feature type="compositionally biased region" description="Basic residues" evidence="1">
    <location>
        <begin position="106"/>
        <end position="119"/>
    </location>
</feature>
<reference evidence="2 3" key="1">
    <citation type="submission" date="2024-01" db="EMBL/GenBank/DDBJ databases">
        <title>Genome assemblies of Stephania.</title>
        <authorList>
            <person name="Yang L."/>
        </authorList>
    </citation>
    <scope>NUCLEOTIDE SEQUENCE [LARGE SCALE GENOMIC DNA]</scope>
    <source>
        <strain evidence="2">YNDBR</strain>
        <tissue evidence="2">Leaf</tissue>
    </source>
</reference>
<proteinExistence type="predicted"/>
<evidence type="ECO:0000313" key="2">
    <source>
        <dbReference type="EMBL" id="KAK9151643.1"/>
    </source>
</evidence>
<name>A0AAP0PP61_9MAGN</name>